<gene>
    <name evidence="1" type="ORF">JYE49_01535</name>
</gene>
<evidence type="ECO:0000313" key="1">
    <source>
        <dbReference type="EMBL" id="QUC67419.1"/>
    </source>
</evidence>
<sequence length="363" mass="40976">MRRNNLAYREEFLAGRVGIRAKILIYLAIFAGFIISTVWMLQGVLFRNLYRGASVIQIEDAVRTQFLLTVGAIVLATVLVGFTMARIISEPIIETSEAARELSRSRYTRPPHSGGYREIAELNDTLVRAAEDLGKVEDLQRELIANISHDLRTPLTMIEGYAEAMRDIPEEVTPENMQIIIDETNRLSSMVNEVLDFSRLRTGNMELDKKPFNLTEEIREICNRVGRMTSVDGYTVIFEPAEDREVVGDRGRIGQVLYNLLGNALTYTGEDKTVRITQRDTAAGIRVQISDSGEGIPADELPFIWDRYYRSRENHRRSVIGSGLGLNICRGILEKHGADYGVRSEPGKGTTFWFELPKNDNAK</sequence>
<keyword evidence="2" id="KW-1185">Reference proteome</keyword>
<dbReference type="Proteomes" id="UP000682782">
    <property type="component" value="Chromosome"/>
</dbReference>
<keyword evidence="1" id="KW-0418">Kinase</keyword>
<keyword evidence="1" id="KW-0808">Transferase</keyword>
<dbReference type="EMBL" id="CP068393">
    <property type="protein sequence ID" value="QUC67419.1"/>
    <property type="molecule type" value="Genomic_DNA"/>
</dbReference>
<accession>A0AC61MX29</accession>
<protein>
    <submittedName>
        <fullName evidence="1">HAMP domain-containing histidine kinase</fullName>
    </submittedName>
</protein>
<organism evidence="1 2">
    <name type="scientific">Aristaeella hokkaidonensis</name>
    <dbReference type="NCBI Taxonomy" id="3046382"/>
    <lineage>
        <taxon>Bacteria</taxon>
        <taxon>Bacillati</taxon>
        <taxon>Bacillota</taxon>
        <taxon>Clostridia</taxon>
        <taxon>Eubacteriales</taxon>
        <taxon>Aristaeellaceae</taxon>
        <taxon>Aristaeella</taxon>
    </lineage>
</organism>
<name>A0AC61MX29_9FIRM</name>
<reference evidence="1" key="1">
    <citation type="submission" date="2021-01" db="EMBL/GenBank/DDBJ databases">
        <title>Complete genome sequence of Clostridiales bacterium R-7.</title>
        <authorList>
            <person name="Mahoney-Kurpe S.C."/>
            <person name="Palevich N."/>
            <person name="Koike S."/>
            <person name="Moon C.D."/>
            <person name="Attwood G.T."/>
        </authorList>
    </citation>
    <scope>NUCLEOTIDE SEQUENCE</scope>
    <source>
        <strain evidence="1">R-7</strain>
    </source>
</reference>
<proteinExistence type="predicted"/>
<evidence type="ECO:0000313" key="2">
    <source>
        <dbReference type="Proteomes" id="UP000682782"/>
    </source>
</evidence>